<dbReference type="EMBL" id="BGZK01000746">
    <property type="protein sequence ID" value="GBP58845.1"/>
    <property type="molecule type" value="Genomic_DNA"/>
</dbReference>
<dbReference type="Proteomes" id="UP000299102">
    <property type="component" value="Unassembled WGS sequence"/>
</dbReference>
<reference evidence="2 3" key="1">
    <citation type="journal article" date="2019" name="Commun. Biol.">
        <title>The bagworm genome reveals a unique fibroin gene that provides high tensile strength.</title>
        <authorList>
            <person name="Kono N."/>
            <person name="Nakamura H."/>
            <person name="Ohtoshi R."/>
            <person name="Tomita M."/>
            <person name="Numata K."/>
            <person name="Arakawa K."/>
        </authorList>
    </citation>
    <scope>NUCLEOTIDE SEQUENCE [LARGE SCALE GENOMIC DNA]</scope>
</reference>
<protein>
    <submittedName>
        <fullName evidence="2">Uncharacterized protein</fullName>
    </submittedName>
</protein>
<evidence type="ECO:0000313" key="3">
    <source>
        <dbReference type="Proteomes" id="UP000299102"/>
    </source>
</evidence>
<proteinExistence type="predicted"/>
<evidence type="ECO:0000256" key="1">
    <source>
        <dbReference type="SAM" id="MobiDB-lite"/>
    </source>
</evidence>
<dbReference type="AlphaFoldDB" id="A0A4C1X9A9"/>
<name>A0A4C1X9A9_EUMVA</name>
<keyword evidence="3" id="KW-1185">Reference proteome</keyword>
<organism evidence="2 3">
    <name type="scientific">Eumeta variegata</name>
    <name type="common">Bagworm moth</name>
    <name type="synonym">Eumeta japonica</name>
    <dbReference type="NCBI Taxonomy" id="151549"/>
    <lineage>
        <taxon>Eukaryota</taxon>
        <taxon>Metazoa</taxon>
        <taxon>Ecdysozoa</taxon>
        <taxon>Arthropoda</taxon>
        <taxon>Hexapoda</taxon>
        <taxon>Insecta</taxon>
        <taxon>Pterygota</taxon>
        <taxon>Neoptera</taxon>
        <taxon>Endopterygota</taxon>
        <taxon>Lepidoptera</taxon>
        <taxon>Glossata</taxon>
        <taxon>Ditrysia</taxon>
        <taxon>Tineoidea</taxon>
        <taxon>Psychidae</taxon>
        <taxon>Oiketicinae</taxon>
        <taxon>Eumeta</taxon>
    </lineage>
</organism>
<gene>
    <name evidence="2" type="ORF">EVAR_50502_1</name>
</gene>
<feature type="region of interest" description="Disordered" evidence="1">
    <location>
        <begin position="41"/>
        <end position="69"/>
    </location>
</feature>
<comment type="caution">
    <text evidence="2">The sequence shown here is derived from an EMBL/GenBank/DDBJ whole genome shotgun (WGS) entry which is preliminary data.</text>
</comment>
<accession>A0A4C1X9A9</accession>
<evidence type="ECO:0000313" key="2">
    <source>
        <dbReference type="EMBL" id="GBP58845.1"/>
    </source>
</evidence>
<sequence length="142" mass="15503">MLGHTIRLGAIGWPAARRATVQDQSFVPCTCTLSLRSKQCANSRAPGPRRFASGTRPPPATSGSRARGPLARTHSEITILSANLAVRRDNVTFYDRTFTENQNSTLTLFVLIGNTGADCEPRRRRWYLAGSQAPGSFERTPG</sequence>